<keyword evidence="5" id="KW-1168">Fusion of virus membrane with host membrane</keyword>
<keyword evidence="20" id="KW-0564">Palmitate</keyword>
<comment type="function">
    <text evidence="25">The transmembrane protein (TM) acts as a class I viral fusion protein. Under the current model, the protein has at least 3 conformational states: pre-fusion native state, pre-hairpin intermediate state, and post-fusion hairpin state. During viral and target cell membrane fusion, the coiled coil regions (heptad repeats) assume a trimer-of-hairpins structure, positioning the fusion peptide in close proximity to the C-terminal region of the ectodomain. The formation of this structure appears to drive apposition and subsequent fusion of viral and target cell membranes. Membranes fusion leads to delivery of the nucleocapsid into the cytoplasm.</text>
</comment>
<dbReference type="Gene3D" id="1.10.287.210">
    <property type="match status" value="1"/>
</dbReference>
<evidence type="ECO:0000256" key="10">
    <source>
        <dbReference type="ARBA" id="ARBA00022685"/>
    </source>
</evidence>
<feature type="transmembrane region" description="Helical" evidence="28">
    <location>
        <begin position="319"/>
        <end position="341"/>
    </location>
</feature>
<keyword evidence="8" id="KW-0945">Host-virus interaction</keyword>
<keyword evidence="12" id="KW-0732">Signal</keyword>
<keyword evidence="14" id="KW-0946">Virion</keyword>
<keyword evidence="21" id="KW-1015">Disulfide bond</keyword>
<keyword evidence="17 28" id="KW-1133">Transmembrane helix</keyword>
<dbReference type="GO" id="GO:0020002">
    <property type="term" value="C:host cell plasma membrane"/>
    <property type="evidence" value="ECO:0007669"/>
    <property type="project" value="UniProtKB-SubCell"/>
</dbReference>
<evidence type="ECO:0000256" key="5">
    <source>
        <dbReference type="ARBA" id="ARBA00022506"/>
    </source>
</evidence>
<evidence type="ECO:0000313" key="29">
    <source>
        <dbReference type="EMBL" id="AQT03335.1"/>
    </source>
</evidence>
<dbReference type="GO" id="GO:0019064">
    <property type="term" value="P:fusion of virus membrane with host plasma membrane"/>
    <property type="evidence" value="ECO:0007669"/>
    <property type="project" value="UniProtKB-KW"/>
</dbReference>
<dbReference type="SUPFAM" id="SSF58069">
    <property type="entry name" value="Virus ectodomain"/>
    <property type="match status" value="1"/>
</dbReference>
<evidence type="ECO:0000256" key="24">
    <source>
        <dbReference type="ARBA" id="ARBA00023296"/>
    </source>
</evidence>
<evidence type="ECO:0000256" key="12">
    <source>
        <dbReference type="ARBA" id="ARBA00022729"/>
    </source>
</evidence>
<keyword evidence="7" id="KW-1169">Fusion of virus membrane with host cell membrane</keyword>
<evidence type="ECO:0000256" key="23">
    <source>
        <dbReference type="ARBA" id="ARBA00023288"/>
    </source>
</evidence>
<evidence type="ECO:0000256" key="4">
    <source>
        <dbReference type="ARBA" id="ARBA00004650"/>
    </source>
</evidence>
<dbReference type="Pfam" id="PF00429">
    <property type="entry name" value="TLV_coat"/>
    <property type="match status" value="2"/>
</dbReference>
<evidence type="ECO:0000256" key="9">
    <source>
        <dbReference type="ARBA" id="ARBA00022595"/>
    </source>
</evidence>
<keyword evidence="24" id="KW-1160">Virus entry into host cell</keyword>
<evidence type="ECO:0000256" key="11">
    <source>
        <dbReference type="ARBA" id="ARBA00022692"/>
    </source>
</evidence>
<keyword evidence="18" id="KW-0175">Coiled coil</keyword>
<dbReference type="CDD" id="cd09851">
    <property type="entry name" value="HTLV-1-like_HR1-HR2"/>
    <property type="match status" value="1"/>
</dbReference>
<dbReference type="InterPro" id="IPR018154">
    <property type="entry name" value="TLV/ENV_coat_polyprotein"/>
</dbReference>
<keyword evidence="13" id="KW-1161">Viral attachment to host cell</keyword>
<evidence type="ECO:0000256" key="16">
    <source>
        <dbReference type="ARBA" id="ARBA00022879"/>
    </source>
</evidence>
<evidence type="ECO:0000256" key="27">
    <source>
        <dbReference type="ARBA" id="ARBA00029888"/>
    </source>
</evidence>
<keyword evidence="19 28" id="KW-0472">Membrane</keyword>
<keyword evidence="11 28" id="KW-0812">Transmembrane</keyword>
<evidence type="ECO:0000256" key="22">
    <source>
        <dbReference type="ARBA" id="ARBA00023180"/>
    </source>
</evidence>
<dbReference type="EMBL" id="KY498772">
    <property type="protein sequence ID" value="AQT03335.1"/>
    <property type="molecule type" value="Genomic_DNA"/>
</dbReference>
<evidence type="ECO:0000256" key="7">
    <source>
        <dbReference type="ARBA" id="ARBA00022521"/>
    </source>
</evidence>
<dbReference type="GO" id="GO:0019062">
    <property type="term" value="P:virion attachment to host cell"/>
    <property type="evidence" value="ECO:0007669"/>
    <property type="project" value="UniProtKB-KW"/>
</dbReference>
<evidence type="ECO:0000256" key="14">
    <source>
        <dbReference type="ARBA" id="ARBA00022844"/>
    </source>
</evidence>
<evidence type="ECO:0000256" key="19">
    <source>
        <dbReference type="ARBA" id="ARBA00023136"/>
    </source>
</evidence>
<evidence type="ECO:0000256" key="26">
    <source>
        <dbReference type="ARBA" id="ARBA00025621"/>
    </source>
</evidence>
<keyword evidence="9" id="KW-1162">Viral penetration into host cytoplasm</keyword>
<dbReference type="GO" id="GO:0055036">
    <property type="term" value="C:virion membrane"/>
    <property type="evidence" value="ECO:0007669"/>
    <property type="project" value="UniProtKB-SubCell"/>
</dbReference>
<keyword evidence="23" id="KW-0449">Lipoprotein</keyword>
<accession>A0A1S6KJH4</accession>
<evidence type="ECO:0000256" key="15">
    <source>
        <dbReference type="ARBA" id="ARBA00022870"/>
    </source>
</evidence>
<keyword evidence="10" id="KW-0165">Cleavage on pair of basic residues</keyword>
<evidence type="ECO:0000256" key="8">
    <source>
        <dbReference type="ARBA" id="ARBA00022581"/>
    </source>
</evidence>
<dbReference type="PANTHER" id="PTHR10424">
    <property type="entry name" value="VIRAL ENVELOPE PROTEIN"/>
    <property type="match status" value="1"/>
</dbReference>
<evidence type="ECO:0000256" key="18">
    <source>
        <dbReference type="ARBA" id="ARBA00023054"/>
    </source>
</evidence>
<keyword evidence="22" id="KW-0325">Glycoprotein</keyword>
<evidence type="ECO:0000256" key="13">
    <source>
        <dbReference type="ARBA" id="ARBA00022804"/>
    </source>
</evidence>
<keyword evidence="16 29" id="KW-0261">Viral envelope protein</keyword>
<evidence type="ECO:0000256" key="1">
    <source>
        <dbReference type="ARBA" id="ARBA00004402"/>
    </source>
</evidence>
<evidence type="ECO:0000256" key="28">
    <source>
        <dbReference type="SAM" id="Phobius"/>
    </source>
</evidence>
<evidence type="ECO:0000256" key="6">
    <source>
        <dbReference type="ARBA" id="ARBA00022511"/>
    </source>
</evidence>
<comment type="function">
    <text evidence="26">The surface protein (SU) attaches the virus to the host cell by binding to its receptor. This interaction triggers the refolding of the transmembrane protein (TM) and is thought to activate its fusogenic potential by unmasking its fusion peptide. Fusion occurs at the host cell plasma membrane.</text>
</comment>
<evidence type="ECO:0000256" key="20">
    <source>
        <dbReference type="ARBA" id="ARBA00023139"/>
    </source>
</evidence>
<evidence type="ECO:0000256" key="17">
    <source>
        <dbReference type="ARBA" id="ARBA00022989"/>
    </source>
</evidence>
<feature type="transmembrane region" description="Helical" evidence="28">
    <location>
        <begin position="450"/>
        <end position="470"/>
    </location>
</feature>
<evidence type="ECO:0000256" key="21">
    <source>
        <dbReference type="ARBA" id="ARBA00023157"/>
    </source>
</evidence>
<name>A0A1S6KJH4_HTLV3</name>
<keyword evidence="15" id="KW-1043">Host membrane</keyword>
<dbReference type="GO" id="GO:0019031">
    <property type="term" value="C:viral envelope"/>
    <property type="evidence" value="ECO:0007669"/>
    <property type="project" value="UniProtKB-KW"/>
</dbReference>
<evidence type="ECO:0000256" key="2">
    <source>
        <dbReference type="ARBA" id="ARBA00004505"/>
    </source>
</evidence>
<dbReference type="GO" id="GO:0046718">
    <property type="term" value="P:symbiont entry into host cell"/>
    <property type="evidence" value="ECO:0007669"/>
    <property type="project" value="UniProtKB-KW"/>
</dbReference>
<proteinExistence type="predicted"/>
<evidence type="ECO:0000256" key="3">
    <source>
        <dbReference type="ARBA" id="ARBA00004563"/>
    </source>
</evidence>
<reference evidence="29" key="1">
    <citation type="journal article" date="2017" name="Virology">
        <title>Identification of rare HIV-1 Group N, HBV AE, and HTLV-3 strains in rural South Cameroon.</title>
        <authorList>
            <person name="Rodgers M.A."/>
            <person name="Vallari A.S."/>
            <person name="Harris B."/>
            <person name="Yamaguchi J."/>
            <person name="Holzmayer V."/>
            <person name="Forberg K."/>
            <person name="Berg M.G."/>
            <person name="Kenmenge J."/>
            <person name="Ngansop C."/>
            <person name="Awazi B."/>
            <person name="Mbanya D."/>
            <person name="Kaptue L."/>
            <person name="Brennan C."/>
            <person name="Cloherty G."/>
            <person name="Ndembi N."/>
        </authorList>
    </citation>
    <scope>NUCLEOTIDE SEQUENCE</scope>
    <source>
        <strain evidence="29">NKO39</strain>
    </source>
</reference>
<keyword evidence="6" id="KW-1032">Host cell membrane</keyword>
<organismHost>
    <name type="scientific">Homo sapiens</name>
    <name type="common">Human</name>
    <dbReference type="NCBI Taxonomy" id="9606"/>
</organismHost>
<evidence type="ECO:0000256" key="25">
    <source>
        <dbReference type="ARBA" id="ARBA00024648"/>
    </source>
</evidence>
<dbReference type="PANTHER" id="PTHR10424:SF81">
    <property type="entry name" value="ERVV2 PROTEIN"/>
    <property type="match status" value="1"/>
</dbReference>
<organism evidence="29">
    <name type="scientific">Human T-cell leukemia virus 3</name>
    <name type="common">HTLV-3</name>
    <name type="synonym">Human T-lymphotropic virus 3</name>
    <dbReference type="NCBI Taxonomy" id="28332"/>
    <lineage>
        <taxon>Viruses</taxon>
        <taxon>Riboviria</taxon>
        <taxon>Pararnavirae</taxon>
        <taxon>Artverviricota</taxon>
        <taxon>Revtraviricetes</taxon>
        <taxon>Ortervirales</taxon>
        <taxon>Retroviridae</taxon>
        <taxon>Orthoretrovirinae</taxon>
        <taxon>Deltaretrovirus</taxon>
        <taxon>Deltaretrovirus priTlym3</taxon>
        <taxon>Primate T-lymphotropic virus 3</taxon>
    </lineage>
</organism>
<protein>
    <recommendedName>
        <fullName evidence="27">Env polyprotein</fullName>
    </recommendedName>
</protein>
<sequence>MGKSGLYFSLICFYTLFPSSFGNPSRCTLFIGASSYHSDPCGSNHPRCTWRLDLFSLTKDQSLSPPCPGLVAYSQYHKPYSLYVFPHWIAKPDRRGLGYYSASYSDPCAIQCPYLGCQSWTCPYTGPVSSPHWKYTSDLNFTQEVSSISLHLHFSKCGSSFSFLLDAPGYDPVWLLSSQATQIPPTPAPLIRDSDLQHILEPSIPWSSKILNLILLALKSTNYSCMVCVDRSSLSSWHVLYDPLKAPSSPDPQAQSILRPSLAIPASNITPPFPWTHCYRPPLQAISSENCNNSVILPPFSLSPIPDVSRPRKRRAVPIAIWLVSALAAGTGIAGGVTGSLSLASSKSLLREVDQDINHLTQAIVKNHDNILRVAQYAAQNRRGLDLLFWEQGGLCKAIQEQCCFLNISNTHVSVLQERPPLEKRVITGWGLNWDLGLSQWAREALQTGITLLALFLLLIVVGPCVIRQLQALPSRLQHHSQPYSLLNYETNL</sequence>
<comment type="subcellular location">
    <subcellularLocation>
        <location evidence="2">Host cell membrane</location>
        <topology evidence="2">Peripheral membrane protein</topology>
    </subcellularLocation>
    <subcellularLocation>
        <location evidence="1">Host cell membrane</location>
        <topology evidence="1">Single-pass type I membrane protein</topology>
    </subcellularLocation>
    <subcellularLocation>
        <location evidence="4">Virion membrane</location>
        <topology evidence="4">Peripheral membrane protein</topology>
    </subcellularLocation>
    <subcellularLocation>
        <location evidence="3">Virion membrane</location>
        <topology evidence="3">Single-pass type I membrane protein</topology>
    </subcellularLocation>
</comment>